<evidence type="ECO:0000256" key="1">
    <source>
        <dbReference type="ARBA" id="ARBA00001141"/>
    </source>
</evidence>
<dbReference type="OrthoDB" id="5290997at2"/>
<evidence type="ECO:0000313" key="13">
    <source>
        <dbReference type="EMBL" id="STO68229.1"/>
    </source>
</evidence>
<gene>
    <name evidence="12" type="primary">plsC_1</name>
    <name evidence="13" type="synonym">plsC_2</name>
    <name evidence="12" type="ORF">NCTC1659_02180</name>
    <name evidence="13" type="ORF">NCTC8540_00718</name>
</gene>
<dbReference type="InterPro" id="IPR002123">
    <property type="entry name" value="Plipid/glycerol_acylTrfase"/>
</dbReference>
<keyword evidence="7 9" id="KW-0808">Transferase</keyword>
<dbReference type="EMBL" id="UGHF01000001">
    <property type="protein sequence ID" value="STO60879.1"/>
    <property type="molecule type" value="Genomic_DNA"/>
</dbReference>
<feature type="transmembrane region" description="Helical" evidence="10">
    <location>
        <begin position="7"/>
        <end position="27"/>
    </location>
</feature>
<proteinExistence type="inferred from homology"/>
<keyword evidence="9" id="KW-1208">Phospholipid metabolism</keyword>
<organism evidence="12 14">
    <name type="scientific">Canicola haemoglobinophilus</name>
    <dbReference type="NCBI Taxonomy" id="733"/>
    <lineage>
        <taxon>Bacteria</taxon>
        <taxon>Pseudomonadati</taxon>
        <taxon>Pseudomonadota</taxon>
        <taxon>Gammaproteobacteria</taxon>
        <taxon>Pasteurellales</taxon>
        <taxon>Pasteurellaceae</taxon>
        <taxon>Canicola</taxon>
    </lineage>
</organism>
<evidence type="ECO:0000256" key="2">
    <source>
        <dbReference type="ARBA" id="ARBA00004728"/>
    </source>
</evidence>
<comment type="similarity">
    <text evidence="4 9">Belongs to the 1-acyl-sn-glycerol-3-phosphate acyltransferase family.</text>
</comment>
<evidence type="ECO:0000313" key="14">
    <source>
        <dbReference type="Proteomes" id="UP000254329"/>
    </source>
</evidence>
<dbReference type="GO" id="GO:0005886">
    <property type="term" value="C:plasma membrane"/>
    <property type="evidence" value="ECO:0007669"/>
    <property type="project" value="TreeGrafter"/>
</dbReference>
<evidence type="ECO:0000256" key="10">
    <source>
        <dbReference type="SAM" id="Phobius"/>
    </source>
</evidence>
<sequence length="241" mass="27809">MLKLLRIIVVVFCCILICVLGSIYSLVRFKNPSNVGIMARWFGRLYPFFGLKVEHRFPENVDDFGRCIYIGNHQNNYDMVTISYMVRPRTVSVGKKSLIWIPFFGILYWATGNIFLDRENRSKAHSTMNQVAKRINEDNLSVWMFPEGTRSRGRGLLPFKMGAFYAAVTAGVPIVPVVCSTTHNRIDLNRWNNGKVICEMLQPVDTSGYTKENVRELAEYCHQIMQKRIEELDTEIQQQSV</sequence>
<dbReference type="GO" id="GO:0016024">
    <property type="term" value="P:CDP-diacylglycerol biosynthetic process"/>
    <property type="evidence" value="ECO:0007669"/>
    <property type="project" value="UniProtKB-UniPathway"/>
</dbReference>
<dbReference type="CDD" id="cd07989">
    <property type="entry name" value="LPLAT_AGPAT-like"/>
    <property type="match status" value="1"/>
</dbReference>
<dbReference type="SUPFAM" id="SSF69593">
    <property type="entry name" value="Glycerol-3-phosphate (1)-acyltransferase"/>
    <property type="match status" value="1"/>
</dbReference>
<dbReference type="PANTHER" id="PTHR10434">
    <property type="entry name" value="1-ACYL-SN-GLYCEROL-3-PHOSPHATE ACYLTRANSFERASE"/>
    <property type="match status" value="1"/>
</dbReference>
<dbReference type="Proteomes" id="UP000254329">
    <property type="component" value="Unassembled WGS sequence"/>
</dbReference>
<feature type="domain" description="Phospholipid/glycerol acyltransferase" evidence="11">
    <location>
        <begin position="67"/>
        <end position="182"/>
    </location>
</feature>
<keyword evidence="14" id="KW-1185">Reference proteome</keyword>
<evidence type="ECO:0000313" key="12">
    <source>
        <dbReference type="EMBL" id="STO60879.1"/>
    </source>
</evidence>
<keyword evidence="9" id="KW-0443">Lipid metabolism</keyword>
<dbReference type="Pfam" id="PF01553">
    <property type="entry name" value="Acyltransferase"/>
    <property type="match status" value="1"/>
</dbReference>
<comment type="pathway">
    <text evidence="3">Lipid metabolism.</text>
</comment>
<dbReference type="GO" id="GO:0003841">
    <property type="term" value="F:1-acylglycerol-3-phosphate O-acyltransferase activity"/>
    <property type="evidence" value="ECO:0007669"/>
    <property type="project" value="UniProtKB-UniRule"/>
</dbReference>
<evidence type="ECO:0000256" key="4">
    <source>
        <dbReference type="ARBA" id="ARBA00008655"/>
    </source>
</evidence>
<comment type="domain">
    <text evidence="9">The HXXXXD motif is essential for acyltransferase activity and may constitute the binding site for the phosphate moiety of the glycerol-3-phosphate.</text>
</comment>
<keyword evidence="8 9" id="KW-0012">Acyltransferase</keyword>
<dbReference type="Proteomes" id="UP000254496">
    <property type="component" value="Unassembled WGS sequence"/>
</dbReference>
<evidence type="ECO:0000256" key="8">
    <source>
        <dbReference type="ARBA" id="ARBA00023315"/>
    </source>
</evidence>
<dbReference type="AlphaFoldDB" id="A0A1V4B0I7"/>
<evidence type="ECO:0000256" key="5">
    <source>
        <dbReference type="ARBA" id="ARBA00013211"/>
    </source>
</evidence>
<keyword evidence="10" id="KW-0472">Membrane</keyword>
<keyword evidence="10" id="KW-1133">Transmembrane helix</keyword>
<name>A0A1V4B0I7_9PAST</name>
<dbReference type="EC" id="2.3.1.51" evidence="5 9"/>
<evidence type="ECO:0000256" key="7">
    <source>
        <dbReference type="ARBA" id="ARBA00022679"/>
    </source>
</evidence>
<dbReference type="RefSeq" id="WP_078218581.1">
    <property type="nucleotide sequence ID" value="NZ_MUXZ01000018.1"/>
</dbReference>
<dbReference type="STRING" id="733.B0186_06600"/>
<evidence type="ECO:0000256" key="3">
    <source>
        <dbReference type="ARBA" id="ARBA00005189"/>
    </source>
</evidence>
<dbReference type="GO" id="GO:0006654">
    <property type="term" value="P:phosphatidic acid biosynthetic process"/>
    <property type="evidence" value="ECO:0007669"/>
    <property type="project" value="TreeGrafter"/>
</dbReference>
<dbReference type="NCBIfam" id="TIGR00530">
    <property type="entry name" value="AGP_acyltrn"/>
    <property type="match status" value="1"/>
</dbReference>
<evidence type="ECO:0000256" key="9">
    <source>
        <dbReference type="RuleBase" id="RU361267"/>
    </source>
</evidence>
<dbReference type="UniPathway" id="UPA00557">
    <property type="reaction ID" value="UER00613"/>
</dbReference>
<evidence type="ECO:0000259" key="11">
    <source>
        <dbReference type="SMART" id="SM00563"/>
    </source>
</evidence>
<dbReference type="InterPro" id="IPR004552">
    <property type="entry name" value="AGP_acyltrans"/>
</dbReference>
<keyword evidence="9" id="KW-0594">Phospholipid biosynthesis</keyword>
<keyword evidence="9" id="KW-0444">Lipid biosynthesis</keyword>
<accession>A0A1V4B0I7</accession>
<comment type="catalytic activity">
    <reaction evidence="1 9">
        <text>a 1-acyl-sn-glycero-3-phosphate + an acyl-CoA = a 1,2-diacyl-sn-glycero-3-phosphate + CoA</text>
        <dbReference type="Rhea" id="RHEA:19709"/>
        <dbReference type="ChEBI" id="CHEBI:57287"/>
        <dbReference type="ChEBI" id="CHEBI:57970"/>
        <dbReference type="ChEBI" id="CHEBI:58342"/>
        <dbReference type="ChEBI" id="CHEBI:58608"/>
        <dbReference type="EC" id="2.3.1.51"/>
    </reaction>
</comment>
<comment type="pathway">
    <text evidence="2">Phospholipid metabolism; CDP-diacylglycerol biosynthesis; CDP-diacylglycerol from sn-glycerol 3-phosphate: step 2/3.</text>
</comment>
<protein>
    <recommendedName>
        <fullName evidence="6 9">1-acyl-sn-glycerol-3-phosphate acyltransferase</fullName>
        <ecNumber evidence="5 9">2.3.1.51</ecNumber>
    </recommendedName>
</protein>
<feature type="transmembrane region" description="Helical" evidence="10">
    <location>
        <begin position="97"/>
        <end position="116"/>
    </location>
</feature>
<dbReference type="SMART" id="SM00563">
    <property type="entry name" value="PlsC"/>
    <property type="match status" value="1"/>
</dbReference>
<dbReference type="EMBL" id="UGHJ01000001">
    <property type="protein sequence ID" value="STO68229.1"/>
    <property type="molecule type" value="Genomic_DNA"/>
</dbReference>
<evidence type="ECO:0000256" key="6">
    <source>
        <dbReference type="ARBA" id="ARBA00016139"/>
    </source>
</evidence>
<keyword evidence="10" id="KW-0812">Transmembrane</keyword>
<dbReference type="PANTHER" id="PTHR10434:SF11">
    <property type="entry name" value="1-ACYL-SN-GLYCEROL-3-PHOSPHATE ACYLTRANSFERASE"/>
    <property type="match status" value="1"/>
</dbReference>
<reference evidence="14 15" key="1">
    <citation type="submission" date="2018-06" db="EMBL/GenBank/DDBJ databases">
        <authorList>
            <consortium name="Pathogen Informatics"/>
            <person name="Doyle S."/>
        </authorList>
    </citation>
    <scope>NUCLEOTIDE SEQUENCE [LARGE SCALE GENOMIC DNA]</scope>
    <source>
        <strain evidence="12 14">NCTC1659</strain>
        <strain evidence="13 15">NCTC8540</strain>
    </source>
</reference>
<evidence type="ECO:0000313" key="15">
    <source>
        <dbReference type="Proteomes" id="UP000254496"/>
    </source>
</evidence>